<keyword evidence="1" id="KW-0812">Transmembrane</keyword>
<protein>
    <submittedName>
        <fullName evidence="3">GGDEF domain-containing protein, diguanylate cyclase (C-di-GMP synthetase) or its enzymatically inactive variants</fullName>
    </submittedName>
</protein>
<sequence length="316" mass="35325">MDNPTRGSTTTHLPLSCYVGGSLIVTVYTVWQYLMGHYGNLPLPATLVFFLVVATLLRSLGPPPFHRIATMLALAGAYLLTAVTIYRMGEWSTLWLGFSVILTFLALPLAAAWTVNLLLAPLWLVLMGDSSIPPVTLLTYLSLLLFGTLVPWEQNRLRARLYTSNQYDPSCDALHSGRIRERLAAEVARTQMLERPLSVLVIHLTQYDMAHEQFGSRLSHVLIQRFCHTAQHTCRGQDSLGRADDSVFWLLLPNTGENGALMVKNRLISALDTTVLPETGPIRADILVSRPRPEEDPTEYCHRLDTQGIALKEHMH</sequence>
<feature type="transmembrane region" description="Helical" evidence="1">
    <location>
        <begin position="67"/>
        <end position="86"/>
    </location>
</feature>
<keyword evidence="4" id="KW-1185">Reference proteome</keyword>
<keyword evidence="1" id="KW-0472">Membrane</keyword>
<dbReference type="RefSeq" id="WP_092569443.1">
    <property type="nucleotide sequence ID" value="NZ_BMXH01000003.1"/>
</dbReference>
<dbReference type="OrthoDB" id="6181977at2"/>
<evidence type="ECO:0000259" key="2">
    <source>
        <dbReference type="PROSITE" id="PS50887"/>
    </source>
</evidence>
<feature type="transmembrane region" description="Helical" evidence="1">
    <location>
        <begin position="93"/>
        <end position="126"/>
    </location>
</feature>
<evidence type="ECO:0000256" key="1">
    <source>
        <dbReference type="SAM" id="Phobius"/>
    </source>
</evidence>
<dbReference type="SMART" id="SM00267">
    <property type="entry name" value="GGDEF"/>
    <property type="match status" value="1"/>
</dbReference>
<feature type="domain" description="GGDEF" evidence="2">
    <location>
        <begin position="195"/>
        <end position="316"/>
    </location>
</feature>
<reference evidence="3 4" key="1">
    <citation type="submission" date="2016-10" db="EMBL/GenBank/DDBJ databases">
        <authorList>
            <person name="de Groot N.N."/>
        </authorList>
    </citation>
    <scope>NUCLEOTIDE SEQUENCE [LARGE SCALE GENOMIC DNA]</scope>
    <source>
        <strain evidence="3 4">DSM 19219</strain>
    </source>
</reference>
<feature type="transmembrane region" description="Helical" evidence="1">
    <location>
        <begin position="132"/>
        <end position="152"/>
    </location>
</feature>
<dbReference type="InterPro" id="IPR000160">
    <property type="entry name" value="GGDEF_dom"/>
</dbReference>
<evidence type="ECO:0000313" key="3">
    <source>
        <dbReference type="EMBL" id="SDX34319.1"/>
    </source>
</evidence>
<dbReference type="Proteomes" id="UP000198500">
    <property type="component" value="Unassembled WGS sequence"/>
</dbReference>
<dbReference type="PROSITE" id="PS50887">
    <property type="entry name" value="GGDEF"/>
    <property type="match status" value="1"/>
</dbReference>
<dbReference type="EMBL" id="FNNI01000005">
    <property type="protein sequence ID" value="SDX34319.1"/>
    <property type="molecule type" value="Genomic_DNA"/>
</dbReference>
<proteinExistence type="predicted"/>
<evidence type="ECO:0000313" key="4">
    <source>
        <dbReference type="Proteomes" id="UP000198500"/>
    </source>
</evidence>
<feature type="transmembrane region" description="Helical" evidence="1">
    <location>
        <begin position="12"/>
        <end position="31"/>
    </location>
</feature>
<dbReference type="Pfam" id="PF00990">
    <property type="entry name" value="GGDEF"/>
    <property type="match status" value="1"/>
</dbReference>
<keyword evidence="1" id="KW-1133">Transmembrane helix</keyword>
<dbReference type="Gene3D" id="3.30.70.270">
    <property type="match status" value="1"/>
</dbReference>
<dbReference type="STRING" id="574349.SAMN05443545_10557"/>
<name>A0A1H3AZS4_9GAMM</name>
<accession>A0A1H3AZS4</accession>
<dbReference type="InterPro" id="IPR029787">
    <property type="entry name" value="Nucleotide_cyclase"/>
</dbReference>
<dbReference type="InterPro" id="IPR043128">
    <property type="entry name" value="Rev_trsase/Diguanyl_cyclase"/>
</dbReference>
<organism evidence="3 4">
    <name type="scientific">Aidingimonas halophila</name>
    <dbReference type="NCBI Taxonomy" id="574349"/>
    <lineage>
        <taxon>Bacteria</taxon>
        <taxon>Pseudomonadati</taxon>
        <taxon>Pseudomonadota</taxon>
        <taxon>Gammaproteobacteria</taxon>
        <taxon>Oceanospirillales</taxon>
        <taxon>Halomonadaceae</taxon>
        <taxon>Aidingimonas</taxon>
    </lineage>
</organism>
<dbReference type="SUPFAM" id="SSF55073">
    <property type="entry name" value="Nucleotide cyclase"/>
    <property type="match status" value="1"/>
</dbReference>
<dbReference type="AlphaFoldDB" id="A0A1H3AZS4"/>
<gene>
    <name evidence="3" type="ORF">SAMN05443545_10557</name>
</gene>